<evidence type="ECO:0000256" key="5">
    <source>
        <dbReference type="ARBA" id="ARBA00022833"/>
    </source>
</evidence>
<dbReference type="GO" id="GO:0005634">
    <property type="term" value="C:nucleus"/>
    <property type="evidence" value="ECO:0007669"/>
    <property type="project" value="TreeGrafter"/>
</dbReference>
<feature type="compositionally biased region" description="Low complexity" evidence="8">
    <location>
        <begin position="145"/>
        <end position="157"/>
    </location>
</feature>
<dbReference type="GO" id="GO:0006334">
    <property type="term" value="P:nucleosome assembly"/>
    <property type="evidence" value="ECO:0007669"/>
    <property type="project" value="TreeGrafter"/>
</dbReference>
<keyword evidence="3" id="KW-0547">Nucleotide-binding</keyword>
<dbReference type="HOGENOM" id="CLU_007357_0_0_1"/>
<dbReference type="FunFam" id="3.40.50.300:FF:000061">
    <property type="entry name" value="ATPase family, AAA domain-containing 2"/>
    <property type="match status" value="1"/>
</dbReference>
<comment type="similarity">
    <text evidence="1">Belongs to the AAA ATPase family.</text>
</comment>
<accession>A0A0D9V3Y3</accession>
<dbReference type="FunFam" id="3.30.40.10:FF:000739">
    <property type="entry name" value="P-loop containing nucleoside triphosphate hydrolases superfamily protein"/>
    <property type="match status" value="1"/>
</dbReference>
<dbReference type="PANTHER" id="PTHR23069">
    <property type="entry name" value="AAA DOMAIN-CONTAINING"/>
    <property type="match status" value="1"/>
</dbReference>
<reference evidence="11" key="2">
    <citation type="submission" date="2013-12" db="EMBL/GenBank/DDBJ databases">
        <authorList>
            <person name="Yu Y."/>
            <person name="Lee S."/>
            <person name="de Baynast K."/>
            <person name="Wissotski M."/>
            <person name="Liu L."/>
            <person name="Talag J."/>
            <person name="Goicoechea J."/>
            <person name="Angelova A."/>
            <person name="Jetty R."/>
            <person name="Kudrna D."/>
            <person name="Golser W."/>
            <person name="Rivera L."/>
            <person name="Zhang J."/>
            <person name="Wing R."/>
        </authorList>
    </citation>
    <scope>NUCLEOTIDE SEQUENCE</scope>
</reference>
<dbReference type="GO" id="GO:0045815">
    <property type="term" value="P:transcription initiation-coupled chromatin remodeling"/>
    <property type="evidence" value="ECO:0007669"/>
    <property type="project" value="TreeGrafter"/>
</dbReference>
<keyword evidence="2" id="KW-0479">Metal-binding</keyword>
<evidence type="ECO:0000256" key="3">
    <source>
        <dbReference type="ARBA" id="ARBA00022741"/>
    </source>
</evidence>
<feature type="compositionally biased region" description="Basic and acidic residues" evidence="8">
    <location>
        <begin position="222"/>
        <end position="231"/>
    </location>
</feature>
<keyword evidence="11" id="KW-1185">Reference proteome</keyword>
<feature type="region of interest" description="Disordered" evidence="8">
    <location>
        <begin position="24"/>
        <end position="249"/>
    </location>
</feature>
<dbReference type="GO" id="GO:0006337">
    <property type="term" value="P:nucleosome disassembly"/>
    <property type="evidence" value="ECO:0007669"/>
    <property type="project" value="TreeGrafter"/>
</dbReference>
<dbReference type="Pfam" id="PF17862">
    <property type="entry name" value="AAA_lid_3"/>
    <property type="match status" value="1"/>
</dbReference>
<dbReference type="Pfam" id="PF00004">
    <property type="entry name" value="AAA"/>
    <property type="match status" value="1"/>
</dbReference>
<evidence type="ECO:0000256" key="8">
    <source>
        <dbReference type="SAM" id="MobiDB-lite"/>
    </source>
</evidence>
<evidence type="ECO:0000256" key="6">
    <source>
        <dbReference type="ARBA" id="ARBA00022840"/>
    </source>
</evidence>
<keyword evidence="6" id="KW-0067">ATP-binding</keyword>
<dbReference type="SMART" id="SM00382">
    <property type="entry name" value="AAA"/>
    <property type="match status" value="1"/>
</dbReference>
<dbReference type="PROSITE" id="PS51805">
    <property type="entry name" value="EPHD"/>
    <property type="match status" value="1"/>
</dbReference>
<dbReference type="Gene3D" id="1.10.8.60">
    <property type="match status" value="1"/>
</dbReference>
<dbReference type="InterPro" id="IPR041569">
    <property type="entry name" value="AAA_lid_3"/>
</dbReference>
<dbReference type="InterPro" id="IPR027417">
    <property type="entry name" value="P-loop_NTPase"/>
</dbReference>
<dbReference type="PANTHER" id="PTHR23069:SF7">
    <property type="entry name" value="P-LOOP CONTAINING NUCLEOSIDE TRIPHOSPHATE HYDROLASES SUPERFAMILY PROTEIN"/>
    <property type="match status" value="1"/>
</dbReference>
<organism evidence="10 11">
    <name type="scientific">Leersia perrieri</name>
    <dbReference type="NCBI Taxonomy" id="77586"/>
    <lineage>
        <taxon>Eukaryota</taxon>
        <taxon>Viridiplantae</taxon>
        <taxon>Streptophyta</taxon>
        <taxon>Embryophyta</taxon>
        <taxon>Tracheophyta</taxon>
        <taxon>Spermatophyta</taxon>
        <taxon>Magnoliopsida</taxon>
        <taxon>Liliopsida</taxon>
        <taxon>Poales</taxon>
        <taxon>Poaceae</taxon>
        <taxon>BOP clade</taxon>
        <taxon>Oryzoideae</taxon>
        <taxon>Oryzeae</taxon>
        <taxon>Oryzinae</taxon>
        <taxon>Leersia</taxon>
    </lineage>
</organism>
<dbReference type="GO" id="GO:0016887">
    <property type="term" value="F:ATP hydrolysis activity"/>
    <property type="evidence" value="ECO:0007669"/>
    <property type="project" value="InterPro"/>
</dbReference>
<dbReference type="Gramene" id="LPERR01G22170.2">
    <property type="protein sequence ID" value="LPERR01G22170.2"/>
    <property type="gene ID" value="LPERR01G22170"/>
</dbReference>
<dbReference type="Gene3D" id="3.40.50.300">
    <property type="entry name" value="P-loop containing nucleotide triphosphate hydrolases"/>
    <property type="match status" value="1"/>
</dbReference>
<evidence type="ECO:0000256" key="7">
    <source>
        <dbReference type="ARBA" id="ARBA00023117"/>
    </source>
</evidence>
<dbReference type="InterPro" id="IPR003959">
    <property type="entry name" value="ATPase_AAA_core"/>
</dbReference>
<reference evidence="10 11" key="1">
    <citation type="submission" date="2012-08" db="EMBL/GenBank/DDBJ databases">
        <title>Oryza genome evolution.</title>
        <authorList>
            <person name="Wing R.A."/>
        </authorList>
    </citation>
    <scope>NUCLEOTIDE SEQUENCE</scope>
</reference>
<keyword evidence="4" id="KW-0863">Zinc-finger</keyword>
<dbReference type="Gene3D" id="3.30.40.10">
    <property type="entry name" value="Zinc/RING finger domain, C3HC4 (zinc finger)"/>
    <property type="match status" value="1"/>
</dbReference>
<dbReference type="GO" id="GO:0003682">
    <property type="term" value="F:chromatin binding"/>
    <property type="evidence" value="ECO:0007669"/>
    <property type="project" value="TreeGrafter"/>
</dbReference>
<dbReference type="InterPro" id="IPR003593">
    <property type="entry name" value="AAA+_ATPase"/>
</dbReference>
<dbReference type="GO" id="GO:0008270">
    <property type="term" value="F:zinc ion binding"/>
    <property type="evidence" value="ECO:0007669"/>
    <property type="project" value="UniProtKB-KW"/>
</dbReference>
<feature type="compositionally biased region" description="Basic residues" evidence="8">
    <location>
        <begin position="121"/>
        <end position="139"/>
    </location>
</feature>
<feature type="compositionally biased region" description="Polar residues" evidence="8">
    <location>
        <begin position="78"/>
        <end position="94"/>
    </location>
</feature>
<dbReference type="GO" id="GO:0042393">
    <property type="term" value="F:histone binding"/>
    <property type="evidence" value="ECO:0007669"/>
    <property type="project" value="TreeGrafter"/>
</dbReference>
<evidence type="ECO:0000259" key="9">
    <source>
        <dbReference type="PROSITE" id="PS51805"/>
    </source>
</evidence>
<evidence type="ECO:0000313" key="10">
    <source>
        <dbReference type="EnsemblPlants" id="LPERR01G22170.2"/>
    </source>
</evidence>
<feature type="compositionally biased region" description="Acidic residues" evidence="8">
    <location>
        <begin position="232"/>
        <end position="244"/>
    </location>
</feature>
<feature type="region of interest" description="Disordered" evidence="8">
    <location>
        <begin position="337"/>
        <end position="443"/>
    </location>
</feature>
<dbReference type="EnsemblPlants" id="LPERR01G22170.2">
    <property type="protein sequence ID" value="LPERR01G22170.2"/>
    <property type="gene ID" value="LPERR01G22170"/>
</dbReference>
<sequence length="1228" mass="135557">MPLRPPYRKLGFWNLEFTLSKKKKKCNRSEHRIAQGPPVSEGIRHRTPFSDFPLAAAPCSGLRPKPSRRHSRLASPAQVASLSLQADASSETRPPQNPRNLCGRRAIASSLPHFPMPPSTPKRRRGGSARSRSRKKHKRLDAIHDVAPAAAVAMADSPGGGGGGAESEDSDAEGLRRSTRVRRAPALLDTSPLPSPRRKRARGGGVAGPSGGSSRRRSRGRARGEADSREIGEEEEDEEEEGDEAGNVAWRSRLRDRVKGKARLERRARSLWFEENYEVGMEEEEEEEEEEIGTLVVDLRDGAEEDEMGKESAVLPLGGMELRDREINLTIDLNVDEHDEVVEGVNVVEEDNEKKGDEEDEGKGEEVGTGNDLDEGKNEEIGDKKGLHGKESTKELESPSLEGHNDDELPCNENSVEDGAGSSHEYEHLDAQNEQTVEESSLCVEQQMELDGCSPSEQLKEVQQDGQTDDVPNVVLPEEAQKKGACEFPILEEKQGIREIKEGRRCGLCGGGTDGRPPKVALHDTVDSDNEAYEGTLPSEDPNYDMWDGFGDDPGWLGRLLGPIHDQFGIARVWVHQNCAVWSPEVYFAGLGCLKNVRAALCRGRLLKCSRCGRPGATIGCRVDRCPKTYHLPCSRAEACIFDHRKFLIACNDHRHYFQPQGDKYVELLRKMKMKKMKADLRKVSHDAWRKDKEAEEKWLENCGEDEEFLKREGKRLNRDLLRIAPVYIGGSSENEKTYRGWESVAGLSNVIQSLKEVVMLPLQYPDVFSSIGLTPPRGVLLHGHPGTGKTLVVRALIGACSQGNRRIAYFARKGADCLGKYVGDAERQLRLLFQVAERCQPSIIFFDEIDGLAPSRSRRQDQTHNSVVATLLSLLDGLKSRGSVIVIGATNRPDAIDPALRRPGRFDREIYFPLPTFEDRSAILSLHTKNWPSPISGAFLSVIASQTVGYAGADLQSICTQAAINALKRTCPLQEILCSAEKGFEHGRLPLPSIRVEERDWLTALAAAPPPCSQREAGIAANDLVSSPLDSHLVPCLLKPLLHLFISLYLDERIWLPSSLLKAFASIKQVVFSSMENNNVPHTVWSSYLPSLIQQKDIAKRIASILSSYGLIVSQLGNYDSVSSYVGQHEKFDAHRLSSTCSHTKGGLAHKLSGFRALVAGSPRSGQQHLIRCLLHGFVGQTVIHKLDLATMAQEGNGDVLSGLTQILLVYTEESVISLFKLKPVTA</sequence>
<dbReference type="Proteomes" id="UP000032180">
    <property type="component" value="Chromosome 1"/>
</dbReference>
<name>A0A0D9V3Y3_9ORYZ</name>
<feature type="compositionally biased region" description="Basic and acidic residues" evidence="8">
    <location>
        <begin position="374"/>
        <end position="407"/>
    </location>
</feature>
<dbReference type="GO" id="GO:0005524">
    <property type="term" value="F:ATP binding"/>
    <property type="evidence" value="ECO:0007669"/>
    <property type="project" value="UniProtKB-KW"/>
</dbReference>
<evidence type="ECO:0000256" key="1">
    <source>
        <dbReference type="ARBA" id="ARBA00006914"/>
    </source>
</evidence>
<dbReference type="Pfam" id="PF13771">
    <property type="entry name" value="zf-HC5HC2H"/>
    <property type="match status" value="1"/>
</dbReference>
<dbReference type="AlphaFoldDB" id="A0A0D9V3Y3"/>
<evidence type="ECO:0000256" key="4">
    <source>
        <dbReference type="ARBA" id="ARBA00022771"/>
    </source>
</evidence>
<keyword evidence="5" id="KW-0862">Zinc</keyword>
<proteinExistence type="inferred from homology"/>
<dbReference type="InterPro" id="IPR013083">
    <property type="entry name" value="Znf_RING/FYVE/PHD"/>
</dbReference>
<reference evidence="10" key="3">
    <citation type="submission" date="2015-04" db="UniProtKB">
        <authorList>
            <consortium name="EnsemblPlants"/>
        </authorList>
    </citation>
    <scope>IDENTIFICATION</scope>
</reference>
<dbReference type="InterPro" id="IPR034732">
    <property type="entry name" value="EPHD"/>
</dbReference>
<dbReference type="InterPro" id="IPR003960">
    <property type="entry name" value="ATPase_AAA_CS"/>
</dbReference>
<keyword evidence="7" id="KW-0103">Bromodomain</keyword>
<dbReference type="PROSITE" id="PS00674">
    <property type="entry name" value="AAA"/>
    <property type="match status" value="1"/>
</dbReference>
<dbReference type="SUPFAM" id="SSF52540">
    <property type="entry name" value="P-loop containing nucleoside triphosphate hydrolases"/>
    <property type="match status" value="1"/>
</dbReference>
<evidence type="ECO:0000256" key="2">
    <source>
        <dbReference type="ARBA" id="ARBA00022723"/>
    </source>
</evidence>
<protein>
    <recommendedName>
        <fullName evidence="9">PHD-type domain-containing protein</fullName>
    </recommendedName>
</protein>
<evidence type="ECO:0000313" key="11">
    <source>
        <dbReference type="Proteomes" id="UP000032180"/>
    </source>
</evidence>
<feature type="domain" description="PHD-type" evidence="9">
    <location>
        <begin position="517"/>
        <end position="655"/>
    </location>
</feature>
<dbReference type="FunFam" id="1.10.8.60:FF:000084">
    <property type="entry name" value="p-loop containing nucleoside triphosphate hydrolase superfamily protein"/>
    <property type="match status" value="1"/>
</dbReference>
<dbReference type="InterPro" id="IPR045199">
    <property type="entry name" value="ATAD2-like"/>
</dbReference>